<dbReference type="InterPro" id="IPR052233">
    <property type="entry name" value="Rho-type_GEFs"/>
</dbReference>
<feature type="domain" description="CNH" evidence="5">
    <location>
        <begin position="602"/>
        <end position="900"/>
    </location>
</feature>
<evidence type="ECO:0000313" key="6">
    <source>
        <dbReference type="EMBL" id="KKY21552.1"/>
    </source>
</evidence>
<feature type="domain" description="DH" evidence="4">
    <location>
        <begin position="225"/>
        <end position="417"/>
    </location>
</feature>
<sequence>MSMASNATTLTSPPTRSDSMQTRSLSHADSVSTNRTIVSRRAPLVYPALLSRVADVFKERIGVGERTKNGLTYTNAFTGAEAVDLISYIIKTADRNLALLLGRALDAQKFFHDVTYDHRLRDAPGEVYRFKETMGEEASASDVNGVFTLLTECYSPTCTRDNLCYSIACPRRLEQQARLNLKPQPGLRHSASNGSLHDEDNDEQRLWINSVPKEVAASTDDREKKRQEVISELCYTERDFVKDLEYLRDFWMRPLRAINTNVPSPIPEHRREKFVRTVFGNCLEVHAVNAKFAEALSSRQKENAVVRNIGDIFLQFAPRFDPFIKYGAGQMRGKYEFEREKGQNPAFGRFVDETERLKESRKLELNGYLTKPTTRLARYPLLLEGVLKYTKDDNPDKQDIPVAIALIKDFLARVNAESGKAENHFNLLQLNSNLKWNAGDFVDLKLTEENRQILSKMNFKKGPSDTGEVTVYLFDHAVLLVRIKMVNKREEYRVYRKPIPLELLVIAEMDQVIPRIGLAKRPSSSLIPGTKSNSNTPGDKQTWPITFRHLGRGAYELPLYATSMTQRKKFIEKVEEQQSKLRERNSNFYTKTILCEHFFTSANRVNCLVPTDGGRKLIYGTDSGIYLSDRWPKDKSAKPKRILEANAVTQIDTLEEYALLIVLANKTLTSYPLEALDSTDSQNQLARRPKKIQGHANFFKAGIGLGRHLVCTVKNSSLSSTIKVYEPMDNLAKGKKKPALSKMFQSGQEALKPFKEFYIPAESSSVHFLRSTLCVGCSKGFEVVSLETTERQSLLDQADTSLDFVMRKENMKPIHIERLNGEFLLNYSDFSFFVNRNGWRVRPDWKITWEGQPQAFALSYPYILAFEPSFIEIRHIETSELIHIMTGRNVRMLHSSTREILYAYEDEAGEDIIASLDFWARDHNAHNHNNTNNNHVAPHHSINNNMNSLADAQVRA</sequence>
<dbReference type="SMART" id="SM00049">
    <property type="entry name" value="DEP"/>
    <property type="match status" value="1"/>
</dbReference>
<dbReference type="InterPro" id="IPR036388">
    <property type="entry name" value="WH-like_DNA-bd_sf"/>
</dbReference>
<keyword evidence="7" id="KW-1185">Reference proteome</keyword>
<dbReference type="InterPro" id="IPR000591">
    <property type="entry name" value="DEP_dom"/>
</dbReference>
<evidence type="ECO:0000259" key="5">
    <source>
        <dbReference type="PROSITE" id="PS50219"/>
    </source>
</evidence>
<comment type="caution">
    <text evidence="6">The sequence shown here is derived from an EMBL/GenBank/DDBJ whole genome shotgun (WGS) entry which is preliminary data.</text>
</comment>
<dbReference type="SMART" id="SM00036">
    <property type="entry name" value="CNH"/>
    <property type="match status" value="1"/>
</dbReference>
<dbReference type="AlphaFoldDB" id="A0A0G2EF92"/>
<dbReference type="Pfam" id="PF00780">
    <property type="entry name" value="CNH"/>
    <property type="match status" value="1"/>
</dbReference>
<dbReference type="Gene3D" id="1.20.900.10">
    <property type="entry name" value="Dbl homology (DH) domain"/>
    <property type="match status" value="1"/>
</dbReference>
<keyword evidence="2" id="KW-0344">Guanine-nucleotide releasing factor</keyword>
<feature type="region of interest" description="Disordered" evidence="3">
    <location>
        <begin position="180"/>
        <end position="202"/>
    </location>
</feature>
<dbReference type="GO" id="GO:0005085">
    <property type="term" value="F:guanyl-nucleotide exchange factor activity"/>
    <property type="evidence" value="ECO:0007669"/>
    <property type="project" value="UniProtKB-KW"/>
</dbReference>
<evidence type="ECO:0000259" key="4">
    <source>
        <dbReference type="PROSITE" id="PS50010"/>
    </source>
</evidence>
<dbReference type="CDD" id="cd00160">
    <property type="entry name" value="RhoGEF"/>
    <property type="match status" value="1"/>
</dbReference>
<dbReference type="PROSITE" id="PS50010">
    <property type="entry name" value="DH_2"/>
    <property type="match status" value="1"/>
</dbReference>
<evidence type="ECO:0000256" key="2">
    <source>
        <dbReference type="ARBA" id="ARBA00022658"/>
    </source>
</evidence>
<dbReference type="Pfam" id="PF00610">
    <property type="entry name" value="DEP"/>
    <property type="match status" value="1"/>
</dbReference>
<dbReference type="SMART" id="SM00325">
    <property type="entry name" value="RhoGEF"/>
    <property type="match status" value="1"/>
</dbReference>
<dbReference type="InterPro" id="IPR035899">
    <property type="entry name" value="DBL_dom_sf"/>
</dbReference>
<dbReference type="PANTHER" id="PTHR46572:SF2">
    <property type="entry name" value="RHO1 GDP-GTP EXCHANGE PROTEIN 1-RELATED"/>
    <property type="match status" value="1"/>
</dbReference>
<dbReference type="PROSITE" id="PS50219">
    <property type="entry name" value="CNH"/>
    <property type="match status" value="1"/>
</dbReference>
<evidence type="ECO:0000313" key="7">
    <source>
        <dbReference type="Proteomes" id="UP000053317"/>
    </source>
</evidence>
<dbReference type="OrthoDB" id="2272012at2759"/>
<dbReference type="Gene3D" id="1.10.10.10">
    <property type="entry name" value="Winged helix-like DNA-binding domain superfamily/Winged helix DNA-binding domain"/>
    <property type="match status" value="1"/>
</dbReference>
<dbReference type="FunFam" id="1.10.10.10:FF:000504">
    <property type="entry name" value="Rho guanyl nucleotide exchange factor"/>
    <property type="match status" value="1"/>
</dbReference>
<dbReference type="InterPro" id="IPR041675">
    <property type="entry name" value="PH_5"/>
</dbReference>
<protein>
    <submittedName>
        <fullName evidence="6">Putative rho guanyl nucleotide exchange factor</fullName>
    </submittedName>
</protein>
<organism evidence="6 7">
    <name type="scientific">Phaeomoniella chlamydospora</name>
    <name type="common">Phaeoacremonium chlamydosporum</name>
    <dbReference type="NCBI Taxonomy" id="158046"/>
    <lineage>
        <taxon>Eukaryota</taxon>
        <taxon>Fungi</taxon>
        <taxon>Dikarya</taxon>
        <taxon>Ascomycota</taxon>
        <taxon>Pezizomycotina</taxon>
        <taxon>Eurotiomycetes</taxon>
        <taxon>Chaetothyriomycetidae</taxon>
        <taxon>Phaeomoniellales</taxon>
        <taxon>Phaeomoniellaceae</taxon>
        <taxon>Phaeomoniella</taxon>
    </lineage>
</organism>
<dbReference type="Gene3D" id="2.30.29.30">
    <property type="entry name" value="Pleckstrin-homology domain (PH domain)/Phosphotyrosine-binding domain (PTB)"/>
    <property type="match status" value="1"/>
</dbReference>
<accession>A0A0G2EF92</accession>
<dbReference type="InterPro" id="IPR001180">
    <property type="entry name" value="CNH_dom"/>
</dbReference>
<evidence type="ECO:0000256" key="1">
    <source>
        <dbReference type="ARBA" id="ARBA00022553"/>
    </source>
</evidence>
<proteinExistence type="predicted"/>
<keyword evidence="1" id="KW-0597">Phosphoprotein</keyword>
<dbReference type="Proteomes" id="UP000053317">
    <property type="component" value="Unassembled WGS sequence"/>
</dbReference>
<reference evidence="6 7" key="1">
    <citation type="submission" date="2015-05" db="EMBL/GenBank/DDBJ databases">
        <title>Distinctive expansion of gene families associated with plant cell wall degradation and secondary metabolism in the genomes of grapevine trunk pathogens.</title>
        <authorList>
            <person name="Lawrence D.P."/>
            <person name="Travadon R."/>
            <person name="Rolshausen P.E."/>
            <person name="Baumgartner K."/>
        </authorList>
    </citation>
    <scope>NUCLEOTIDE SEQUENCE [LARGE SCALE GENOMIC DNA]</scope>
    <source>
        <strain evidence="6">UCRPC4</strain>
    </source>
</reference>
<dbReference type="CDD" id="cd04435">
    <property type="entry name" value="DEP_fRom2"/>
    <property type="match status" value="1"/>
</dbReference>
<dbReference type="InterPro" id="IPR011993">
    <property type="entry name" value="PH-like_dom_sf"/>
</dbReference>
<feature type="region of interest" description="Disordered" evidence="3">
    <location>
        <begin position="1"/>
        <end position="32"/>
    </location>
</feature>
<dbReference type="Pfam" id="PF15405">
    <property type="entry name" value="PH_5"/>
    <property type="match status" value="1"/>
</dbReference>
<reference evidence="6 7" key="2">
    <citation type="submission" date="2015-05" db="EMBL/GenBank/DDBJ databases">
        <authorList>
            <person name="Morales-Cruz A."/>
            <person name="Amrine K.C."/>
            <person name="Cantu D."/>
        </authorList>
    </citation>
    <scope>NUCLEOTIDE SEQUENCE [LARGE SCALE GENOMIC DNA]</scope>
    <source>
        <strain evidence="6">UCRPC4</strain>
    </source>
</reference>
<evidence type="ECO:0000256" key="3">
    <source>
        <dbReference type="SAM" id="MobiDB-lite"/>
    </source>
</evidence>
<dbReference type="PANTHER" id="PTHR46572">
    <property type="entry name" value="RHO1 GDP-GTP EXCHANGE PROTEIN 1-RELATED"/>
    <property type="match status" value="1"/>
</dbReference>
<dbReference type="InterPro" id="IPR000219">
    <property type="entry name" value="DH_dom"/>
</dbReference>
<gene>
    <name evidence="6" type="ORF">UCRPC4_g03657</name>
</gene>
<dbReference type="GO" id="GO:0035556">
    <property type="term" value="P:intracellular signal transduction"/>
    <property type="evidence" value="ECO:0007669"/>
    <property type="project" value="InterPro"/>
</dbReference>
<dbReference type="Pfam" id="PF00621">
    <property type="entry name" value="RhoGEF"/>
    <property type="match status" value="1"/>
</dbReference>
<dbReference type="InterPro" id="IPR036390">
    <property type="entry name" value="WH_DNA-bd_sf"/>
</dbReference>
<dbReference type="EMBL" id="LCWF01000084">
    <property type="protein sequence ID" value="KKY21552.1"/>
    <property type="molecule type" value="Genomic_DNA"/>
</dbReference>
<dbReference type="SUPFAM" id="SSF46785">
    <property type="entry name" value="Winged helix' DNA-binding domain"/>
    <property type="match status" value="1"/>
</dbReference>
<name>A0A0G2EF92_PHACM</name>
<dbReference type="SUPFAM" id="SSF48065">
    <property type="entry name" value="DBL homology domain (DH-domain)"/>
    <property type="match status" value="1"/>
</dbReference>